<organism evidence="1 2">
    <name type="scientific">Lusitaniella coriacea LEGE 07157</name>
    <dbReference type="NCBI Taxonomy" id="945747"/>
    <lineage>
        <taxon>Bacteria</taxon>
        <taxon>Bacillati</taxon>
        <taxon>Cyanobacteriota</taxon>
        <taxon>Cyanophyceae</taxon>
        <taxon>Spirulinales</taxon>
        <taxon>Lusitaniellaceae</taxon>
        <taxon>Lusitaniella</taxon>
    </lineage>
</organism>
<dbReference type="RefSeq" id="WP_194031182.1">
    <property type="nucleotide sequence ID" value="NZ_JADEWZ010000037.1"/>
</dbReference>
<dbReference type="AlphaFoldDB" id="A0A8J7JDX2"/>
<keyword evidence="2" id="KW-1185">Reference proteome</keyword>
<comment type="caution">
    <text evidence="1">The sequence shown here is derived from an EMBL/GenBank/DDBJ whole genome shotgun (WGS) entry which is preliminary data.</text>
</comment>
<evidence type="ECO:0000313" key="1">
    <source>
        <dbReference type="EMBL" id="MBE9118095.1"/>
    </source>
</evidence>
<protein>
    <submittedName>
        <fullName evidence="1">PepSY domain-containing protein</fullName>
    </submittedName>
</protein>
<reference evidence="1" key="1">
    <citation type="submission" date="2020-10" db="EMBL/GenBank/DDBJ databases">
        <authorList>
            <person name="Castelo-Branco R."/>
            <person name="Eusebio N."/>
            <person name="Adriana R."/>
            <person name="Vieira A."/>
            <person name="Brugerolle De Fraissinette N."/>
            <person name="Rezende De Castro R."/>
            <person name="Schneider M.P."/>
            <person name="Vasconcelos V."/>
            <person name="Leao P.N."/>
        </authorList>
    </citation>
    <scope>NUCLEOTIDE SEQUENCE</scope>
    <source>
        <strain evidence="1">LEGE 07157</strain>
    </source>
</reference>
<sequence>MPISKARLRQIHFTLAPILLFSVLLSLLTGSLFQVAVLTNRANDFLWLLELHKGKFGQINLEMIYPFQRFYSVCNRGILAKVCFPEFGGDFSLPRAIKEG</sequence>
<name>A0A8J7JDX2_9CYAN</name>
<dbReference type="Proteomes" id="UP000654482">
    <property type="component" value="Unassembled WGS sequence"/>
</dbReference>
<accession>A0A8J7JDX2</accession>
<proteinExistence type="predicted"/>
<dbReference type="EMBL" id="JADEWZ010000037">
    <property type="protein sequence ID" value="MBE9118095.1"/>
    <property type="molecule type" value="Genomic_DNA"/>
</dbReference>
<evidence type="ECO:0000313" key="2">
    <source>
        <dbReference type="Proteomes" id="UP000654482"/>
    </source>
</evidence>
<gene>
    <name evidence="1" type="ORF">IQ249_19560</name>
</gene>